<reference evidence="1" key="1">
    <citation type="submission" date="2022-07" db="EMBL/GenBank/DDBJ databases">
        <title>Phylogenomic reconstructions and comparative analyses of Kickxellomycotina fungi.</title>
        <authorList>
            <person name="Reynolds N.K."/>
            <person name="Stajich J.E."/>
            <person name="Barry K."/>
            <person name="Grigoriev I.V."/>
            <person name="Crous P."/>
            <person name="Smith M.E."/>
        </authorList>
    </citation>
    <scope>NUCLEOTIDE SEQUENCE</scope>
    <source>
        <strain evidence="1">Benny 63K</strain>
    </source>
</reference>
<organism evidence="1 2">
    <name type="scientific">Kickxella alabastrina</name>
    <dbReference type="NCBI Taxonomy" id="61397"/>
    <lineage>
        <taxon>Eukaryota</taxon>
        <taxon>Fungi</taxon>
        <taxon>Fungi incertae sedis</taxon>
        <taxon>Zoopagomycota</taxon>
        <taxon>Kickxellomycotina</taxon>
        <taxon>Kickxellomycetes</taxon>
        <taxon>Kickxellales</taxon>
        <taxon>Kickxellaceae</taxon>
        <taxon>Kickxella</taxon>
    </lineage>
</organism>
<gene>
    <name evidence="1" type="ORF">LPJ66_001223</name>
</gene>
<name>A0ACC1ITV7_9FUNG</name>
<accession>A0ACC1ITV7</accession>
<evidence type="ECO:0000313" key="2">
    <source>
        <dbReference type="Proteomes" id="UP001150581"/>
    </source>
</evidence>
<sequence>MLGNLLGILALSLAVLTTAQAQMQASVADNSTQSISAKLSATRFISGLFWVSDTGSFHRRCAATIVTETILLTSASCAQSDYPLKQYGAGSWAIVSGTDNRFEPEPTNITTSSLVENIQVDIITNLAFIRLKDPLKFDSTVMPVVLNSLATVPLETVLTTFNTLDAYGNPMLTITQGNQESCELMLPDHQQMGLLCTQPVQEQSLLLDYLGGDPIIAFSEQPSAPLAVLVGITGLYYSTVAEARVGIVNDPTAYRFSGLIAPNVDIVAGIAGVDAKTISSSGNLY</sequence>
<protein>
    <submittedName>
        <fullName evidence="1">Uncharacterized protein</fullName>
    </submittedName>
</protein>
<comment type="caution">
    <text evidence="1">The sequence shown here is derived from an EMBL/GenBank/DDBJ whole genome shotgun (WGS) entry which is preliminary data.</text>
</comment>
<evidence type="ECO:0000313" key="1">
    <source>
        <dbReference type="EMBL" id="KAJ1900800.1"/>
    </source>
</evidence>
<dbReference type="Proteomes" id="UP001150581">
    <property type="component" value="Unassembled WGS sequence"/>
</dbReference>
<proteinExistence type="predicted"/>
<keyword evidence="2" id="KW-1185">Reference proteome</keyword>
<dbReference type="EMBL" id="JANBPG010000059">
    <property type="protein sequence ID" value="KAJ1900800.1"/>
    <property type="molecule type" value="Genomic_DNA"/>
</dbReference>